<dbReference type="Pfam" id="PF16916">
    <property type="entry name" value="ZT_dimer"/>
    <property type="match status" value="1"/>
</dbReference>
<evidence type="ECO:0000256" key="4">
    <source>
        <dbReference type="ARBA" id="ARBA00022692"/>
    </source>
</evidence>
<feature type="transmembrane region" description="Helical" evidence="8">
    <location>
        <begin position="89"/>
        <end position="108"/>
    </location>
</feature>
<dbReference type="InterPro" id="IPR002524">
    <property type="entry name" value="Cation_efflux"/>
</dbReference>
<evidence type="ECO:0000256" key="6">
    <source>
        <dbReference type="ARBA" id="ARBA00023065"/>
    </source>
</evidence>
<keyword evidence="12" id="KW-1185">Reference proteome</keyword>
<keyword evidence="5 8" id="KW-1133">Transmembrane helix</keyword>
<name>A0A398B4A5_9BACI</name>
<keyword evidence="3" id="KW-0813">Transport</keyword>
<keyword evidence="4 8" id="KW-0812">Transmembrane</keyword>
<dbReference type="InterPro" id="IPR027470">
    <property type="entry name" value="Cation_efflux_CTD"/>
</dbReference>
<dbReference type="AlphaFoldDB" id="A0A398B4A5"/>
<dbReference type="InterPro" id="IPR050681">
    <property type="entry name" value="CDF/SLC30A"/>
</dbReference>
<keyword evidence="7 8" id="KW-0472">Membrane</keyword>
<organism evidence="11 12">
    <name type="scientific">Mesobacillus zeae</name>
    <dbReference type="NCBI Taxonomy" id="1917180"/>
    <lineage>
        <taxon>Bacteria</taxon>
        <taxon>Bacillati</taxon>
        <taxon>Bacillota</taxon>
        <taxon>Bacilli</taxon>
        <taxon>Bacillales</taxon>
        <taxon>Bacillaceae</taxon>
        <taxon>Mesobacillus</taxon>
    </lineage>
</organism>
<proteinExistence type="inferred from homology"/>
<dbReference type="SUPFAM" id="SSF161111">
    <property type="entry name" value="Cation efflux protein transmembrane domain-like"/>
    <property type="match status" value="1"/>
</dbReference>
<dbReference type="InterPro" id="IPR036837">
    <property type="entry name" value="Cation_efflux_CTD_sf"/>
</dbReference>
<gene>
    <name evidence="11" type="ORF">D1970_12335</name>
</gene>
<dbReference type="EMBL" id="QWVT01000019">
    <property type="protein sequence ID" value="RID84667.1"/>
    <property type="molecule type" value="Genomic_DNA"/>
</dbReference>
<evidence type="ECO:0000259" key="10">
    <source>
        <dbReference type="Pfam" id="PF16916"/>
    </source>
</evidence>
<feature type="transmembrane region" description="Helical" evidence="8">
    <location>
        <begin position="21"/>
        <end position="42"/>
    </location>
</feature>
<comment type="caution">
    <text evidence="11">The sequence shown here is derived from an EMBL/GenBank/DDBJ whole genome shotgun (WGS) entry which is preliminary data.</text>
</comment>
<evidence type="ECO:0000313" key="12">
    <source>
        <dbReference type="Proteomes" id="UP000265816"/>
    </source>
</evidence>
<dbReference type="Pfam" id="PF01545">
    <property type="entry name" value="Cation_efflux"/>
    <property type="match status" value="1"/>
</dbReference>
<dbReference type="InterPro" id="IPR058533">
    <property type="entry name" value="Cation_efflux_TM"/>
</dbReference>
<dbReference type="GO" id="GO:0005385">
    <property type="term" value="F:zinc ion transmembrane transporter activity"/>
    <property type="evidence" value="ECO:0007669"/>
    <property type="project" value="TreeGrafter"/>
</dbReference>
<feature type="transmembrane region" description="Helical" evidence="8">
    <location>
        <begin position="156"/>
        <end position="179"/>
    </location>
</feature>
<sequence length="305" mass="33297">MGHGHSHGHGHDHHHTNNKKALFLAFILIAAFMVVEVAGGLMTNSLALLSDAGHMLSDAAALGLSLFAIKLGERKATSSKTYGYKRFEIIAAALNGLTLILISLYIFFEAYRRFLEPPEVQSLGMLAISITGLLVNIAAAWILMRGDKDDNLNVRSAFLHVLGDMLGSVGAITAALLIYFFDWGIADPAASVIVAVLVLISGWRVTKDSFHILMEGVPEQLHPDEIKPALLELPHVKDVHDLHIWSITSGVPMLSCHLCIAVYGDHDEVLYDAQTLLHDRFGLDHCTIQVEREESGCPSHHGTCN</sequence>
<evidence type="ECO:0000313" key="11">
    <source>
        <dbReference type="EMBL" id="RID84667.1"/>
    </source>
</evidence>
<feature type="transmembrane region" description="Helical" evidence="8">
    <location>
        <begin position="185"/>
        <end position="205"/>
    </location>
</feature>
<dbReference type="InterPro" id="IPR027469">
    <property type="entry name" value="Cation_efflux_TMD_sf"/>
</dbReference>
<comment type="subcellular location">
    <subcellularLocation>
        <location evidence="1">Membrane</location>
        <topology evidence="1">Multi-pass membrane protein</topology>
    </subcellularLocation>
</comment>
<feature type="domain" description="Cation efflux protein cytoplasmic" evidence="10">
    <location>
        <begin position="222"/>
        <end position="292"/>
    </location>
</feature>
<dbReference type="RefSeq" id="WP_119113171.1">
    <property type="nucleotide sequence ID" value="NZ_CBCSEO010000001.1"/>
</dbReference>
<evidence type="ECO:0000256" key="7">
    <source>
        <dbReference type="ARBA" id="ARBA00023136"/>
    </source>
</evidence>
<keyword evidence="6" id="KW-0406">Ion transport</keyword>
<dbReference type="GO" id="GO:0005886">
    <property type="term" value="C:plasma membrane"/>
    <property type="evidence" value="ECO:0007669"/>
    <property type="project" value="TreeGrafter"/>
</dbReference>
<evidence type="ECO:0000256" key="2">
    <source>
        <dbReference type="ARBA" id="ARBA00008873"/>
    </source>
</evidence>
<evidence type="ECO:0000256" key="1">
    <source>
        <dbReference type="ARBA" id="ARBA00004141"/>
    </source>
</evidence>
<accession>A0A398B4A5</accession>
<evidence type="ECO:0000256" key="3">
    <source>
        <dbReference type="ARBA" id="ARBA00022448"/>
    </source>
</evidence>
<dbReference type="NCBIfam" id="TIGR01297">
    <property type="entry name" value="CDF"/>
    <property type="match status" value="1"/>
</dbReference>
<comment type="similarity">
    <text evidence="2">Belongs to the cation diffusion facilitator (CDF) transporter (TC 2.A.4) family. SLC30A subfamily.</text>
</comment>
<feature type="transmembrane region" description="Helical" evidence="8">
    <location>
        <begin position="48"/>
        <end position="69"/>
    </location>
</feature>
<feature type="domain" description="Cation efflux protein transmembrane" evidence="9">
    <location>
        <begin position="22"/>
        <end position="214"/>
    </location>
</feature>
<evidence type="ECO:0000256" key="8">
    <source>
        <dbReference type="SAM" id="Phobius"/>
    </source>
</evidence>
<dbReference type="PANTHER" id="PTHR11562">
    <property type="entry name" value="CATION EFFLUX PROTEIN/ ZINC TRANSPORTER"/>
    <property type="match status" value="1"/>
</dbReference>
<dbReference type="Gene3D" id="1.20.1510.10">
    <property type="entry name" value="Cation efflux protein transmembrane domain"/>
    <property type="match status" value="1"/>
</dbReference>
<reference evidence="11 12" key="1">
    <citation type="submission" date="2018-08" db="EMBL/GenBank/DDBJ databases">
        <title>Bacillus jemisoniae sp. nov., Bacillus chryseoplanitiae sp. nov., Bacillus resnikiae sp. nov., and Bacillus frankliniae sp. nov., isolated from Viking spacecraft and associated surfaces.</title>
        <authorList>
            <person name="Seuylemezian A."/>
            <person name="Vaishampayan P."/>
        </authorList>
    </citation>
    <scope>NUCLEOTIDE SEQUENCE [LARGE SCALE GENOMIC DNA]</scope>
    <source>
        <strain evidence="11 12">JJ-247</strain>
    </source>
</reference>
<protein>
    <submittedName>
        <fullName evidence="11">Cation transporter</fullName>
    </submittedName>
</protein>
<dbReference type="SUPFAM" id="SSF160240">
    <property type="entry name" value="Cation efflux protein cytoplasmic domain-like"/>
    <property type="match status" value="1"/>
</dbReference>
<dbReference type="Proteomes" id="UP000265816">
    <property type="component" value="Unassembled WGS sequence"/>
</dbReference>
<dbReference type="OrthoDB" id="9809646at2"/>
<evidence type="ECO:0000256" key="5">
    <source>
        <dbReference type="ARBA" id="ARBA00022989"/>
    </source>
</evidence>
<dbReference type="PANTHER" id="PTHR11562:SF17">
    <property type="entry name" value="RE54080P-RELATED"/>
    <property type="match status" value="1"/>
</dbReference>
<evidence type="ECO:0000259" key="9">
    <source>
        <dbReference type="Pfam" id="PF01545"/>
    </source>
</evidence>
<feature type="transmembrane region" description="Helical" evidence="8">
    <location>
        <begin position="120"/>
        <end position="144"/>
    </location>
</feature>